<dbReference type="EMBL" id="JAACJM010000326">
    <property type="protein sequence ID" value="KAF5331449.1"/>
    <property type="molecule type" value="Genomic_DNA"/>
</dbReference>
<evidence type="ECO:0000313" key="1">
    <source>
        <dbReference type="EMBL" id="KAF5331449.1"/>
    </source>
</evidence>
<dbReference type="AlphaFoldDB" id="A0A8H5BYA6"/>
<organism evidence="1 2">
    <name type="scientific">Tetrapyrgos nigripes</name>
    <dbReference type="NCBI Taxonomy" id="182062"/>
    <lineage>
        <taxon>Eukaryota</taxon>
        <taxon>Fungi</taxon>
        <taxon>Dikarya</taxon>
        <taxon>Basidiomycota</taxon>
        <taxon>Agaricomycotina</taxon>
        <taxon>Agaricomycetes</taxon>
        <taxon>Agaricomycetidae</taxon>
        <taxon>Agaricales</taxon>
        <taxon>Marasmiineae</taxon>
        <taxon>Marasmiaceae</taxon>
        <taxon>Tetrapyrgos</taxon>
    </lineage>
</organism>
<protein>
    <submittedName>
        <fullName evidence="1">Uncharacterized protein</fullName>
    </submittedName>
</protein>
<sequence>MTFEGMALPFHSNITDIHIPNHLLQPGHELSYVEMWNSSLIPQHIEVVPVPDVSGLRLGLCTPNNAIPARNQAQIPSLDDWPLRLHQDVDGKTFAIVQFGPFWSAVGYASQVYWDWGRIGAYR</sequence>
<comment type="caution">
    <text evidence="1">The sequence shown here is derived from an EMBL/GenBank/DDBJ whole genome shotgun (WGS) entry which is preliminary data.</text>
</comment>
<name>A0A8H5BYA6_9AGAR</name>
<proteinExistence type="predicted"/>
<keyword evidence="2" id="KW-1185">Reference proteome</keyword>
<dbReference type="Proteomes" id="UP000559256">
    <property type="component" value="Unassembled WGS sequence"/>
</dbReference>
<reference evidence="1 2" key="1">
    <citation type="journal article" date="2020" name="ISME J.">
        <title>Uncovering the hidden diversity of litter-decomposition mechanisms in mushroom-forming fungi.</title>
        <authorList>
            <person name="Floudas D."/>
            <person name="Bentzer J."/>
            <person name="Ahren D."/>
            <person name="Johansson T."/>
            <person name="Persson P."/>
            <person name="Tunlid A."/>
        </authorList>
    </citation>
    <scope>NUCLEOTIDE SEQUENCE [LARGE SCALE GENOMIC DNA]</scope>
    <source>
        <strain evidence="1 2">CBS 291.85</strain>
    </source>
</reference>
<gene>
    <name evidence="1" type="ORF">D9758_016347</name>
</gene>
<accession>A0A8H5BYA6</accession>
<evidence type="ECO:0000313" key="2">
    <source>
        <dbReference type="Proteomes" id="UP000559256"/>
    </source>
</evidence>